<accession>A0A0V0RJ34</accession>
<feature type="chain" id="PRO_5006867826" evidence="1">
    <location>
        <begin position="20"/>
        <end position="71"/>
    </location>
</feature>
<organism evidence="2 3">
    <name type="scientific">Trichinella nelsoni</name>
    <dbReference type="NCBI Taxonomy" id="6336"/>
    <lineage>
        <taxon>Eukaryota</taxon>
        <taxon>Metazoa</taxon>
        <taxon>Ecdysozoa</taxon>
        <taxon>Nematoda</taxon>
        <taxon>Enoplea</taxon>
        <taxon>Dorylaimia</taxon>
        <taxon>Trichinellida</taxon>
        <taxon>Trichinellidae</taxon>
        <taxon>Trichinella</taxon>
    </lineage>
</organism>
<dbReference type="AlphaFoldDB" id="A0A0V0RJ34"/>
<gene>
    <name evidence="2" type="ORF">T07_6192</name>
</gene>
<keyword evidence="3" id="KW-1185">Reference proteome</keyword>
<proteinExistence type="predicted"/>
<evidence type="ECO:0000256" key="1">
    <source>
        <dbReference type="SAM" id="SignalP"/>
    </source>
</evidence>
<name>A0A0V0RJ34_9BILA</name>
<sequence length="71" mass="7773">MSNYLQIITIPVLLGALRSSMIDAVCQEGQVVKEIAYGFQWHKLLSISTTWATSELDKASIALNENGSVFA</sequence>
<dbReference type="Proteomes" id="UP000054630">
    <property type="component" value="Unassembled WGS sequence"/>
</dbReference>
<reference evidence="2 3" key="1">
    <citation type="submission" date="2015-01" db="EMBL/GenBank/DDBJ databases">
        <title>Evolution of Trichinella species and genotypes.</title>
        <authorList>
            <person name="Korhonen P.K."/>
            <person name="Edoardo P."/>
            <person name="Giuseppe L.R."/>
            <person name="Gasser R.B."/>
        </authorList>
    </citation>
    <scope>NUCLEOTIDE SEQUENCE [LARGE SCALE GENOMIC DNA]</scope>
    <source>
        <strain evidence="2">ISS37</strain>
    </source>
</reference>
<comment type="caution">
    <text evidence="2">The sequence shown here is derived from an EMBL/GenBank/DDBJ whole genome shotgun (WGS) entry which is preliminary data.</text>
</comment>
<protein>
    <submittedName>
        <fullName evidence="2">Uncharacterized protein</fullName>
    </submittedName>
</protein>
<evidence type="ECO:0000313" key="2">
    <source>
        <dbReference type="EMBL" id="KRX14434.1"/>
    </source>
</evidence>
<evidence type="ECO:0000313" key="3">
    <source>
        <dbReference type="Proteomes" id="UP000054630"/>
    </source>
</evidence>
<feature type="signal peptide" evidence="1">
    <location>
        <begin position="1"/>
        <end position="19"/>
    </location>
</feature>
<keyword evidence="1" id="KW-0732">Signal</keyword>
<dbReference type="EMBL" id="JYDL01000160">
    <property type="protein sequence ID" value="KRX14434.1"/>
    <property type="molecule type" value="Genomic_DNA"/>
</dbReference>